<reference evidence="1" key="1">
    <citation type="submission" date="2021-01" db="EMBL/GenBank/DDBJ databases">
        <title>Whole genome shotgun sequence of Rhizocola hellebori NBRC 109834.</title>
        <authorList>
            <person name="Komaki H."/>
            <person name="Tamura T."/>
        </authorList>
    </citation>
    <scope>NUCLEOTIDE SEQUENCE</scope>
    <source>
        <strain evidence="1">NBRC 109834</strain>
    </source>
</reference>
<dbReference type="Proteomes" id="UP000612899">
    <property type="component" value="Unassembled WGS sequence"/>
</dbReference>
<comment type="caution">
    <text evidence="1">The sequence shown here is derived from an EMBL/GenBank/DDBJ whole genome shotgun (WGS) entry which is preliminary data.</text>
</comment>
<accession>A0A8J3Q5X4</accession>
<protein>
    <submittedName>
        <fullName evidence="1">Uncharacterized protein</fullName>
    </submittedName>
</protein>
<keyword evidence="2" id="KW-1185">Reference proteome</keyword>
<name>A0A8J3Q5X4_9ACTN</name>
<evidence type="ECO:0000313" key="1">
    <source>
        <dbReference type="EMBL" id="GIH04007.1"/>
    </source>
</evidence>
<dbReference type="AlphaFoldDB" id="A0A8J3Q5X4"/>
<organism evidence="1 2">
    <name type="scientific">Rhizocola hellebori</name>
    <dbReference type="NCBI Taxonomy" id="1392758"/>
    <lineage>
        <taxon>Bacteria</taxon>
        <taxon>Bacillati</taxon>
        <taxon>Actinomycetota</taxon>
        <taxon>Actinomycetes</taxon>
        <taxon>Micromonosporales</taxon>
        <taxon>Micromonosporaceae</taxon>
        <taxon>Rhizocola</taxon>
    </lineage>
</organism>
<sequence length="112" mass="12093">MAVPEVRADPAELARLAEQLLRSSQQLTEAWQAAQAALQLESTDAGNTSHGDDLIRGHQTTTGAADVAFGRLAAVLEGDNDRVLRVAFAYQQADERAAAEFIRLVLDRLGIH</sequence>
<proteinExistence type="predicted"/>
<evidence type="ECO:0000313" key="2">
    <source>
        <dbReference type="Proteomes" id="UP000612899"/>
    </source>
</evidence>
<gene>
    <name evidence="1" type="ORF">Rhe02_20740</name>
</gene>
<dbReference type="EMBL" id="BONY01000010">
    <property type="protein sequence ID" value="GIH04007.1"/>
    <property type="molecule type" value="Genomic_DNA"/>
</dbReference>